<dbReference type="GO" id="GO:0020037">
    <property type="term" value="F:heme binding"/>
    <property type="evidence" value="ECO:0007669"/>
    <property type="project" value="InterPro"/>
</dbReference>
<dbReference type="InterPro" id="IPR002401">
    <property type="entry name" value="Cyt_P450_E_grp-I"/>
</dbReference>
<dbReference type="SUPFAM" id="SSF48264">
    <property type="entry name" value="Cytochrome P450"/>
    <property type="match status" value="1"/>
</dbReference>
<dbReference type="Proteomes" id="UP000241546">
    <property type="component" value="Unassembled WGS sequence"/>
</dbReference>
<evidence type="ECO:0000256" key="4">
    <source>
        <dbReference type="ARBA" id="ARBA00022723"/>
    </source>
</evidence>
<evidence type="ECO:0000313" key="10">
    <source>
        <dbReference type="EMBL" id="PTB66762.1"/>
    </source>
</evidence>
<dbReference type="RefSeq" id="XP_024750082.1">
    <property type="nucleotide sequence ID" value="XM_024890389.1"/>
</dbReference>
<evidence type="ECO:0000313" key="11">
    <source>
        <dbReference type="Proteomes" id="UP000241546"/>
    </source>
</evidence>
<dbReference type="EMBL" id="KZ680212">
    <property type="protein sequence ID" value="PTB66762.1"/>
    <property type="molecule type" value="Genomic_DNA"/>
</dbReference>
<dbReference type="InterPro" id="IPR017972">
    <property type="entry name" value="Cyt_P450_CS"/>
</dbReference>
<evidence type="ECO:0000256" key="3">
    <source>
        <dbReference type="ARBA" id="ARBA00022617"/>
    </source>
</evidence>
<keyword evidence="7 9" id="KW-0503">Monooxygenase</keyword>
<dbReference type="AlphaFoldDB" id="A0A2T4BBP5"/>
<dbReference type="PANTHER" id="PTHR24305:SF157">
    <property type="entry name" value="N-ACETYLTRYPTOPHAN 6-HYDROXYLASE IVOC-RELATED"/>
    <property type="match status" value="1"/>
</dbReference>
<dbReference type="PRINTS" id="PR00385">
    <property type="entry name" value="P450"/>
</dbReference>
<dbReference type="InterPro" id="IPR050121">
    <property type="entry name" value="Cytochrome_P450_monoxygenase"/>
</dbReference>
<keyword evidence="4 8" id="KW-0479">Metal-binding</keyword>
<dbReference type="OrthoDB" id="3945418at2759"/>
<reference evidence="11" key="1">
    <citation type="submission" date="2016-07" db="EMBL/GenBank/DDBJ databases">
        <title>Multiple horizontal gene transfer events from other fungi enriched the ability of initially mycotrophic Trichoderma (Ascomycota) to feed on dead plant biomass.</title>
        <authorList>
            <consortium name="DOE Joint Genome Institute"/>
            <person name="Atanasova L."/>
            <person name="Chenthamara K."/>
            <person name="Zhang J."/>
            <person name="Grujic M."/>
            <person name="Henrissat B."/>
            <person name="Kuo A."/>
            <person name="Aerts A."/>
            <person name="Salamov A."/>
            <person name="Lipzen A."/>
            <person name="Labutti K."/>
            <person name="Barry K."/>
            <person name="Miao Y."/>
            <person name="Rahimi M.J."/>
            <person name="Shen Q."/>
            <person name="Grigoriev I.V."/>
            <person name="Kubicek C.P."/>
            <person name="Druzhinina I.S."/>
        </authorList>
    </citation>
    <scope>NUCLEOTIDE SEQUENCE [LARGE SCALE GENOMIC DNA]</scope>
    <source>
        <strain evidence="11">TUCIM 6016</strain>
    </source>
</reference>
<dbReference type="GeneID" id="36598507"/>
<dbReference type="GO" id="GO:0005506">
    <property type="term" value="F:iron ion binding"/>
    <property type="evidence" value="ECO:0007669"/>
    <property type="project" value="InterPro"/>
</dbReference>
<keyword evidence="11" id="KW-1185">Reference proteome</keyword>
<dbReference type="GO" id="GO:0004497">
    <property type="term" value="F:monooxygenase activity"/>
    <property type="evidence" value="ECO:0007669"/>
    <property type="project" value="UniProtKB-KW"/>
</dbReference>
<evidence type="ECO:0000256" key="2">
    <source>
        <dbReference type="ARBA" id="ARBA00010617"/>
    </source>
</evidence>
<comment type="cofactor">
    <cofactor evidence="1 8">
        <name>heme</name>
        <dbReference type="ChEBI" id="CHEBI:30413"/>
    </cofactor>
</comment>
<gene>
    <name evidence="10" type="ORF">BBK36DRAFT_1117735</name>
</gene>
<dbReference type="PANTHER" id="PTHR24305">
    <property type="entry name" value="CYTOCHROME P450"/>
    <property type="match status" value="1"/>
</dbReference>
<dbReference type="CDD" id="cd11062">
    <property type="entry name" value="CYP58-like"/>
    <property type="match status" value="1"/>
</dbReference>
<keyword evidence="5 9" id="KW-0560">Oxidoreductase</keyword>
<dbReference type="PROSITE" id="PS00086">
    <property type="entry name" value="CYTOCHROME_P450"/>
    <property type="match status" value="1"/>
</dbReference>
<keyword evidence="3 8" id="KW-0349">Heme</keyword>
<dbReference type="InterPro" id="IPR036396">
    <property type="entry name" value="Cyt_P450_sf"/>
</dbReference>
<evidence type="ECO:0000256" key="7">
    <source>
        <dbReference type="ARBA" id="ARBA00023033"/>
    </source>
</evidence>
<evidence type="ECO:0000256" key="1">
    <source>
        <dbReference type="ARBA" id="ARBA00001971"/>
    </source>
</evidence>
<evidence type="ECO:0000256" key="6">
    <source>
        <dbReference type="ARBA" id="ARBA00023004"/>
    </source>
</evidence>
<keyword evidence="6 8" id="KW-0408">Iron</keyword>
<sequence>MVFLVAIAFVVYGACLGIYRLKFSPLSKIPGPKLAALTYWYETYYEVWKGGQYFREVDKMHRQYGPIVRVTPNEVHFDDPSFLDVIYPSRGKKINKPDVRRLEPIVKQQIEQIFRRMEDSAKRQEVVKMHHLFKACASDIITLYAFGDSFSFLHQPDYGRGYFDACDQLNTMTHVFGNFPWLRILASSAPDWAMKKLLPSMSEFLDKKEWWIGKIREIRGSVDPKLAQNTILGGILNSTLPAEDKTDARVASEAQLVVLAGEGTTALALTTSLYHLLANPDILQRLRDELMEAVPERNRLPTASEVGGLPYLNAIINEAIRLHPGVMHRQVRVCPSETIVYKDQSSGAEYCLPPGTCYSISPLTSHMNSSVFKDPYEFCPQRWIETPEISRAFMGFSKGSRGCVGMGLARHEMTLVLASLFLKYDVYSGQSGPTLELFDTIRSRDIDANRDYIVPLPAKGSLGLRVKIRN</sequence>
<evidence type="ECO:0000256" key="5">
    <source>
        <dbReference type="ARBA" id="ARBA00023002"/>
    </source>
</evidence>
<evidence type="ECO:0000256" key="8">
    <source>
        <dbReference type="PIRSR" id="PIRSR602401-1"/>
    </source>
</evidence>
<protein>
    <submittedName>
        <fullName evidence="10">Cytochrome P450</fullName>
    </submittedName>
</protein>
<dbReference type="GO" id="GO:0016705">
    <property type="term" value="F:oxidoreductase activity, acting on paired donors, with incorporation or reduction of molecular oxygen"/>
    <property type="evidence" value="ECO:0007669"/>
    <property type="project" value="InterPro"/>
</dbReference>
<dbReference type="Gene3D" id="1.10.630.10">
    <property type="entry name" value="Cytochrome P450"/>
    <property type="match status" value="1"/>
</dbReference>
<dbReference type="InterPro" id="IPR001128">
    <property type="entry name" value="Cyt_P450"/>
</dbReference>
<proteinExistence type="inferred from homology"/>
<comment type="similarity">
    <text evidence="2 9">Belongs to the cytochrome P450 family.</text>
</comment>
<dbReference type="Pfam" id="PF00067">
    <property type="entry name" value="p450"/>
    <property type="match status" value="1"/>
</dbReference>
<organism evidence="10 11">
    <name type="scientific">Trichoderma citrinoviride</name>
    <dbReference type="NCBI Taxonomy" id="58853"/>
    <lineage>
        <taxon>Eukaryota</taxon>
        <taxon>Fungi</taxon>
        <taxon>Dikarya</taxon>
        <taxon>Ascomycota</taxon>
        <taxon>Pezizomycotina</taxon>
        <taxon>Sordariomycetes</taxon>
        <taxon>Hypocreomycetidae</taxon>
        <taxon>Hypocreales</taxon>
        <taxon>Hypocreaceae</taxon>
        <taxon>Trichoderma</taxon>
    </lineage>
</organism>
<name>A0A2T4BBP5_9HYPO</name>
<dbReference type="PRINTS" id="PR00463">
    <property type="entry name" value="EP450I"/>
</dbReference>
<feature type="binding site" description="axial binding residue" evidence="8">
    <location>
        <position position="403"/>
    </location>
    <ligand>
        <name>heme</name>
        <dbReference type="ChEBI" id="CHEBI:30413"/>
    </ligand>
    <ligandPart>
        <name>Fe</name>
        <dbReference type="ChEBI" id="CHEBI:18248"/>
    </ligandPart>
</feature>
<evidence type="ECO:0000256" key="9">
    <source>
        <dbReference type="RuleBase" id="RU000461"/>
    </source>
</evidence>
<accession>A0A2T4BBP5</accession>